<evidence type="ECO:0000313" key="3">
    <source>
        <dbReference type="Proteomes" id="UP000199444"/>
    </source>
</evidence>
<organism evidence="2 3">
    <name type="scientific">Virgibacillus salinus</name>
    <dbReference type="NCBI Taxonomy" id="553311"/>
    <lineage>
        <taxon>Bacteria</taxon>
        <taxon>Bacillati</taxon>
        <taxon>Bacillota</taxon>
        <taxon>Bacilli</taxon>
        <taxon>Bacillales</taxon>
        <taxon>Bacillaceae</taxon>
        <taxon>Virgibacillus</taxon>
    </lineage>
</organism>
<evidence type="ECO:0000313" key="2">
    <source>
        <dbReference type="EMBL" id="SDQ05575.1"/>
    </source>
</evidence>
<dbReference type="RefSeq" id="WP_175559411.1">
    <property type="nucleotide sequence ID" value="NZ_FNKD01000001.1"/>
</dbReference>
<dbReference type="AlphaFoldDB" id="A0A1H0XRR6"/>
<name>A0A1H0XRR6_9BACI</name>
<protein>
    <submittedName>
        <fullName evidence="2">Uncharacterized protein</fullName>
    </submittedName>
</protein>
<keyword evidence="1" id="KW-0812">Transmembrane</keyword>
<dbReference type="Proteomes" id="UP000199444">
    <property type="component" value="Unassembled WGS sequence"/>
</dbReference>
<reference evidence="2 3" key="1">
    <citation type="submission" date="2016-10" db="EMBL/GenBank/DDBJ databases">
        <authorList>
            <person name="de Groot N.N."/>
        </authorList>
    </citation>
    <scope>NUCLEOTIDE SEQUENCE [LARGE SCALE GENOMIC DNA]</scope>
    <source>
        <strain evidence="2 3">CGMCC 1.10449</strain>
    </source>
</reference>
<keyword evidence="1" id="KW-0472">Membrane</keyword>
<feature type="transmembrane region" description="Helical" evidence="1">
    <location>
        <begin position="7"/>
        <end position="27"/>
    </location>
</feature>
<evidence type="ECO:0000256" key="1">
    <source>
        <dbReference type="SAM" id="Phobius"/>
    </source>
</evidence>
<feature type="transmembrane region" description="Helical" evidence="1">
    <location>
        <begin position="33"/>
        <end position="48"/>
    </location>
</feature>
<sequence length="56" mass="6375">MRSIKIMLLGIAVMIVVLYLEENPYIVPGDGEFFIMIIGILITVFGLFKRDKSEKV</sequence>
<keyword evidence="3" id="KW-1185">Reference proteome</keyword>
<dbReference type="STRING" id="553311.SAMN05216231_0146"/>
<keyword evidence="1" id="KW-1133">Transmembrane helix</keyword>
<accession>A0A1H0XRR6</accession>
<gene>
    <name evidence="2" type="ORF">SAMN05216231_0146</name>
</gene>
<proteinExistence type="predicted"/>
<dbReference type="EMBL" id="FNKD01000001">
    <property type="protein sequence ID" value="SDQ05575.1"/>
    <property type="molecule type" value="Genomic_DNA"/>
</dbReference>